<protein>
    <recommendedName>
        <fullName evidence="3">DUF2887 domain-containing protein</fullName>
    </recommendedName>
</protein>
<dbReference type="STRING" id="224013.ACX27_02795"/>
<gene>
    <name evidence="1" type="ORF">ACX27_02795</name>
</gene>
<dbReference type="Pfam" id="PF11103">
    <property type="entry name" value="DUF2887"/>
    <property type="match status" value="1"/>
</dbReference>
<evidence type="ECO:0000313" key="2">
    <source>
        <dbReference type="Proteomes" id="UP000062645"/>
    </source>
</evidence>
<accession>A0A0M4SZR8</accession>
<name>A0A0M4SZR8_9NOSO</name>
<dbReference type="AlphaFoldDB" id="A0A0M4SZR8"/>
<keyword evidence="2" id="KW-1185">Reference proteome</keyword>
<evidence type="ECO:0000313" key="1">
    <source>
        <dbReference type="EMBL" id="ALF52020.1"/>
    </source>
</evidence>
<dbReference type="OrthoDB" id="490936at2"/>
<proteinExistence type="predicted"/>
<dbReference type="PATRIC" id="fig|224013.5.peg.676"/>
<reference evidence="1 2" key="2">
    <citation type="journal article" date="2016" name="Genome Announc.">
        <title>Draft Genome Sequence of the N2-Fixing Cyanobacterium Nostoc piscinale CENA21, Isolated from the Brazilian Amazon Floodplain.</title>
        <authorList>
            <person name="Leao T."/>
            <person name="Guimaraes P.I."/>
            <person name="de Melo A.G."/>
            <person name="Ramos R.T."/>
            <person name="Leao P.N."/>
            <person name="Silva A."/>
            <person name="Fiore M.F."/>
            <person name="Schneider M.P."/>
        </authorList>
    </citation>
    <scope>NUCLEOTIDE SEQUENCE [LARGE SCALE GENOMIC DNA]</scope>
    <source>
        <strain evidence="1 2">CENA21</strain>
    </source>
</reference>
<dbReference type="RefSeq" id="WP_062288116.1">
    <property type="nucleotide sequence ID" value="NZ_CP012036.1"/>
</dbReference>
<dbReference type="KEGG" id="npz:ACX27_02795"/>
<organism evidence="1 2">
    <name type="scientific">Nostoc piscinale CENA21</name>
    <dbReference type="NCBI Taxonomy" id="224013"/>
    <lineage>
        <taxon>Bacteria</taxon>
        <taxon>Bacillati</taxon>
        <taxon>Cyanobacteriota</taxon>
        <taxon>Cyanophyceae</taxon>
        <taxon>Nostocales</taxon>
        <taxon>Nostocaceae</taxon>
        <taxon>Nostoc</taxon>
    </lineage>
</organism>
<sequence length="80" mass="9230">MRRDSIFYKLFQKFPPLLFELLKHPPNNAQNYLFDSVTLKEPGFEIDGVFLPPEDETKGIVYIPTCRSSKSTNIAHLLVC</sequence>
<reference evidence="2" key="1">
    <citation type="submission" date="2015-07" db="EMBL/GenBank/DDBJ databases">
        <title>Genome Of Nitrogen-Fixing Cyanobacterium Nostoc piscinale CENA21 From Solimoes/Amazon River Floodplain Sediments And Comparative Genomics To Uncover Biosynthetic Natural Products Potential.</title>
        <authorList>
            <person name="Leao T.F."/>
            <person name="Leao P.N."/>
            <person name="Guimaraes P.I."/>
            <person name="de Melo A.G.C."/>
            <person name="Ramos R.T.J."/>
            <person name="Silva A."/>
            <person name="Fiore M.F."/>
            <person name="Schneider M.P.C."/>
        </authorList>
    </citation>
    <scope>NUCLEOTIDE SEQUENCE [LARGE SCALE GENOMIC DNA]</scope>
    <source>
        <strain evidence="2">CENA21</strain>
    </source>
</reference>
<dbReference type="InterPro" id="IPR022573">
    <property type="entry name" value="DUF2887"/>
</dbReference>
<dbReference type="Proteomes" id="UP000062645">
    <property type="component" value="Chromosome"/>
</dbReference>
<evidence type="ECO:0008006" key="3">
    <source>
        <dbReference type="Google" id="ProtNLM"/>
    </source>
</evidence>
<dbReference type="EMBL" id="CP012036">
    <property type="protein sequence ID" value="ALF52020.1"/>
    <property type="molecule type" value="Genomic_DNA"/>
</dbReference>